<protein>
    <submittedName>
        <fullName evidence="2">Uncharacterized protein</fullName>
    </submittedName>
</protein>
<organism evidence="2 3">
    <name type="scientific">Colletotrichum fioriniae PJ7</name>
    <dbReference type="NCBI Taxonomy" id="1445577"/>
    <lineage>
        <taxon>Eukaryota</taxon>
        <taxon>Fungi</taxon>
        <taxon>Dikarya</taxon>
        <taxon>Ascomycota</taxon>
        <taxon>Pezizomycotina</taxon>
        <taxon>Sordariomycetes</taxon>
        <taxon>Hypocreomycetidae</taxon>
        <taxon>Glomerellales</taxon>
        <taxon>Glomerellaceae</taxon>
        <taxon>Colletotrichum</taxon>
        <taxon>Colletotrichum acutatum species complex</taxon>
    </lineage>
</organism>
<feature type="region of interest" description="Disordered" evidence="1">
    <location>
        <begin position="1"/>
        <end position="68"/>
    </location>
</feature>
<dbReference type="KEGG" id="cfj:CFIO01_01629"/>
<dbReference type="AlphaFoldDB" id="A0A010QQ44"/>
<proteinExistence type="predicted"/>
<gene>
    <name evidence="2" type="ORF">CFIO01_01629</name>
</gene>
<keyword evidence="3" id="KW-1185">Reference proteome</keyword>
<dbReference type="OrthoDB" id="4849944at2759"/>
<dbReference type="eggNOG" id="ENOG502SQUP">
    <property type="taxonomic scope" value="Eukaryota"/>
</dbReference>
<evidence type="ECO:0000313" key="3">
    <source>
        <dbReference type="Proteomes" id="UP000020467"/>
    </source>
</evidence>
<feature type="compositionally biased region" description="Basic and acidic residues" evidence="1">
    <location>
        <begin position="24"/>
        <end position="49"/>
    </location>
</feature>
<dbReference type="HOGENOM" id="CLU_1468044_0_0_1"/>
<dbReference type="EMBL" id="JARH01000609">
    <property type="protein sequence ID" value="EXF78790.1"/>
    <property type="molecule type" value="Genomic_DNA"/>
</dbReference>
<accession>A0A010QQ44</accession>
<evidence type="ECO:0000313" key="2">
    <source>
        <dbReference type="EMBL" id="EXF78790.1"/>
    </source>
</evidence>
<comment type="caution">
    <text evidence="2">The sequence shown here is derived from an EMBL/GenBank/DDBJ whole genome shotgun (WGS) entry which is preliminary data.</text>
</comment>
<evidence type="ECO:0000256" key="1">
    <source>
        <dbReference type="SAM" id="MobiDB-lite"/>
    </source>
</evidence>
<feature type="compositionally biased region" description="Polar residues" evidence="1">
    <location>
        <begin position="14"/>
        <end position="23"/>
    </location>
</feature>
<name>A0A010QQ44_9PEZI</name>
<sequence>MPSQEPHSSEDISDITSQEPTQCNEKRNDDESDQDRPETARNVSGKDQDNTEASSAGSSAQNPPSSSKECVIKRFWGRQISVVVEFETCRDHLVSPWELSKIEFGNPLPHVLQSSAIPSRLHGRGWDVTVPDISAPGGQLSSSLHGLVTPDGSLLCIQNPFEIVTPDRPGCPESFFPRHQNIGP</sequence>
<feature type="compositionally biased region" description="Polar residues" evidence="1">
    <location>
        <begin position="51"/>
        <end position="68"/>
    </location>
</feature>
<reference evidence="2 3" key="1">
    <citation type="submission" date="2014-02" db="EMBL/GenBank/DDBJ databases">
        <title>The genome sequence of Colletotrichum fioriniae PJ7.</title>
        <authorList>
            <person name="Baroncelli R."/>
            <person name="Thon M.R."/>
        </authorList>
    </citation>
    <scope>NUCLEOTIDE SEQUENCE [LARGE SCALE GENOMIC DNA]</scope>
    <source>
        <strain evidence="2 3">PJ7</strain>
    </source>
</reference>
<dbReference type="Proteomes" id="UP000020467">
    <property type="component" value="Unassembled WGS sequence"/>
</dbReference>